<feature type="domain" description="Beta-lactamase class A catalytic" evidence="5">
    <location>
        <begin position="42"/>
        <end position="256"/>
    </location>
</feature>
<evidence type="ECO:0000313" key="7">
    <source>
        <dbReference type="Proteomes" id="UP000677244"/>
    </source>
</evidence>
<dbReference type="InterPro" id="IPR012338">
    <property type="entry name" value="Beta-lactam/transpept-like"/>
</dbReference>
<dbReference type="InterPro" id="IPR045155">
    <property type="entry name" value="Beta-lactam_cat"/>
</dbReference>
<comment type="similarity">
    <text evidence="2">Belongs to the class-A beta-lactamase family.</text>
</comment>
<keyword evidence="7" id="KW-1185">Reference proteome</keyword>
<dbReference type="Pfam" id="PF13354">
    <property type="entry name" value="Beta-lactamase2"/>
    <property type="match status" value="1"/>
</dbReference>
<keyword evidence="4" id="KW-0732">Signal</keyword>
<comment type="catalytic activity">
    <reaction evidence="1">
        <text>a beta-lactam + H2O = a substituted beta-amino acid</text>
        <dbReference type="Rhea" id="RHEA:20401"/>
        <dbReference type="ChEBI" id="CHEBI:15377"/>
        <dbReference type="ChEBI" id="CHEBI:35627"/>
        <dbReference type="ChEBI" id="CHEBI:140347"/>
        <dbReference type="EC" id="3.5.2.6"/>
    </reaction>
</comment>
<keyword evidence="6" id="KW-0378">Hydrolase</keyword>
<dbReference type="RefSeq" id="WP_209137785.1">
    <property type="nucleotide sequence ID" value="NZ_JAGHKO010000001.1"/>
</dbReference>
<evidence type="ECO:0000256" key="3">
    <source>
        <dbReference type="ARBA" id="ARBA00012865"/>
    </source>
</evidence>
<evidence type="ECO:0000256" key="1">
    <source>
        <dbReference type="ARBA" id="ARBA00001526"/>
    </source>
</evidence>
<evidence type="ECO:0000256" key="2">
    <source>
        <dbReference type="ARBA" id="ARBA00009009"/>
    </source>
</evidence>
<dbReference type="Proteomes" id="UP000677244">
    <property type="component" value="Unassembled WGS sequence"/>
</dbReference>
<evidence type="ECO:0000259" key="5">
    <source>
        <dbReference type="Pfam" id="PF13354"/>
    </source>
</evidence>
<organism evidence="6 7">
    <name type="scientific">Niastella soli</name>
    <dbReference type="NCBI Taxonomy" id="2821487"/>
    <lineage>
        <taxon>Bacteria</taxon>
        <taxon>Pseudomonadati</taxon>
        <taxon>Bacteroidota</taxon>
        <taxon>Chitinophagia</taxon>
        <taxon>Chitinophagales</taxon>
        <taxon>Chitinophagaceae</taxon>
        <taxon>Niastella</taxon>
    </lineage>
</organism>
<dbReference type="SUPFAM" id="SSF56601">
    <property type="entry name" value="beta-lactamase/transpeptidase-like"/>
    <property type="match status" value="1"/>
</dbReference>
<comment type="caution">
    <text evidence="6">The sequence shown here is derived from an EMBL/GenBank/DDBJ whole genome shotgun (WGS) entry which is preliminary data.</text>
</comment>
<evidence type="ECO:0000313" key="6">
    <source>
        <dbReference type="EMBL" id="MBO9199730.1"/>
    </source>
</evidence>
<reference evidence="6 7" key="1">
    <citation type="submission" date="2021-03" db="EMBL/GenBank/DDBJ databases">
        <title>Assistant Professor.</title>
        <authorList>
            <person name="Huq M.A."/>
        </authorList>
    </citation>
    <scope>NUCLEOTIDE SEQUENCE [LARGE SCALE GENOMIC DNA]</scope>
    <source>
        <strain evidence="6 7">MAH-29</strain>
    </source>
</reference>
<proteinExistence type="inferred from homology"/>
<evidence type="ECO:0000256" key="4">
    <source>
        <dbReference type="SAM" id="SignalP"/>
    </source>
</evidence>
<name>A0ABS3YPE1_9BACT</name>
<dbReference type="PROSITE" id="PS51257">
    <property type="entry name" value="PROKAR_LIPOPROTEIN"/>
    <property type="match status" value="1"/>
</dbReference>
<dbReference type="PANTHER" id="PTHR35333:SF3">
    <property type="entry name" value="BETA-LACTAMASE-TYPE TRANSPEPTIDASE FOLD CONTAINING PROTEIN"/>
    <property type="match status" value="1"/>
</dbReference>
<sequence length="296" mass="33484">MKKCSVTFFLLLMVGCLSAQKIDHRLEQEIQEMVKGLNGDIGVYVKNLHTGKVATFNADTIFPTASMVKVTILMGIQDKIEKGELDYHQQLEYKDSLYYAGEDILGSFKNGEKIGLHKVLMLMLTTSDNTASLWLQSLAGNGIRINQILDSLGMVNTRVNSRTPGREANRQQYGWAQTTPREMGTLMEKIYNGEVISKKAGEKMIRLLGRNYNDEQAIAEIPPYIFVASKNGCVNASRSEILLVMAPHGPYIFSVETKNLKDQSWDNSNEAWMLTRKLSALCWNYFEPRSRWKPSL</sequence>
<dbReference type="EC" id="3.5.2.6" evidence="3"/>
<feature type="signal peptide" evidence="4">
    <location>
        <begin position="1"/>
        <end position="19"/>
    </location>
</feature>
<dbReference type="InterPro" id="IPR000871">
    <property type="entry name" value="Beta-lactam_class-A"/>
</dbReference>
<dbReference type="EMBL" id="JAGHKO010000001">
    <property type="protein sequence ID" value="MBO9199730.1"/>
    <property type="molecule type" value="Genomic_DNA"/>
</dbReference>
<dbReference type="Gene3D" id="3.40.710.10">
    <property type="entry name" value="DD-peptidase/beta-lactamase superfamily"/>
    <property type="match status" value="1"/>
</dbReference>
<dbReference type="GO" id="GO:0016787">
    <property type="term" value="F:hydrolase activity"/>
    <property type="evidence" value="ECO:0007669"/>
    <property type="project" value="UniProtKB-KW"/>
</dbReference>
<dbReference type="PANTHER" id="PTHR35333">
    <property type="entry name" value="BETA-LACTAMASE"/>
    <property type="match status" value="1"/>
</dbReference>
<gene>
    <name evidence="6" type="ORF">J7I42_05585</name>
</gene>
<accession>A0ABS3YPE1</accession>
<protein>
    <recommendedName>
        <fullName evidence="3">beta-lactamase</fullName>
        <ecNumber evidence="3">3.5.2.6</ecNumber>
    </recommendedName>
</protein>
<feature type="chain" id="PRO_5046976213" description="beta-lactamase" evidence="4">
    <location>
        <begin position="20"/>
        <end position="296"/>
    </location>
</feature>